<dbReference type="GO" id="GO:0005737">
    <property type="term" value="C:cytoplasm"/>
    <property type="evidence" value="ECO:0007669"/>
    <property type="project" value="TreeGrafter"/>
</dbReference>
<dbReference type="STRING" id="1676925.ENSPKIP00000018079"/>
<dbReference type="PRINTS" id="PR00452">
    <property type="entry name" value="SH3DOMAIN"/>
</dbReference>
<reference evidence="7" key="1">
    <citation type="submission" date="2025-08" db="UniProtKB">
        <authorList>
            <consortium name="Ensembl"/>
        </authorList>
    </citation>
    <scope>IDENTIFICATION</scope>
</reference>
<evidence type="ECO:0000256" key="3">
    <source>
        <dbReference type="ARBA" id="ARBA00022553"/>
    </source>
</evidence>
<dbReference type="CDD" id="cd11564">
    <property type="entry name" value="FAT-like_CAS_C"/>
    <property type="match status" value="1"/>
</dbReference>
<feature type="domain" description="SH3" evidence="6">
    <location>
        <begin position="3"/>
        <end position="65"/>
    </location>
</feature>
<dbReference type="Ensembl" id="ENSPKIT00000042606.1">
    <property type="protein sequence ID" value="ENSPKIP00000018079.1"/>
    <property type="gene ID" value="ENSPKIG00000003771.1"/>
</dbReference>
<dbReference type="InterPro" id="IPR037362">
    <property type="entry name" value="CAS_fam"/>
</dbReference>
<comment type="similarity">
    <text evidence="1">Belongs to the CAS family.</text>
</comment>
<accession>A0A3B3RI30</accession>
<dbReference type="InterPro" id="IPR035746">
    <property type="entry name" value="NEDD9_SH3"/>
</dbReference>
<evidence type="ECO:0000256" key="2">
    <source>
        <dbReference type="ARBA" id="ARBA00022443"/>
    </source>
</evidence>
<evidence type="ECO:0000313" key="8">
    <source>
        <dbReference type="Proteomes" id="UP000261540"/>
    </source>
</evidence>
<proteinExistence type="inferred from homology"/>
<dbReference type="Gene3D" id="1.20.120.230">
    <property type="entry name" value="Alpha-catenin/vinculin-like"/>
    <property type="match status" value="1"/>
</dbReference>
<dbReference type="Gene3D" id="2.30.30.40">
    <property type="entry name" value="SH3 Domains"/>
    <property type="match status" value="1"/>
</dbReference>
<sequence>MKYEGLMARALYDNVPESPEELAFRKGDILTVLEQNTGGVEGWWLCSLHGRQGIAPGNRLKLLVGPTLGMVHPDPASQPKGPVRQEGLYQVPLGQDVYQVPQCGGRAAEGFPGKVRSANGLPLRVCVQKDVYDIPRGAPPSRSWDVTDGLIYSISVGLNSYKGYESGGKEEFEQQQQALLQKESIMKQGRLQLEKEQLKQFKKLEQEVIKPVEVTKPVENDTGQQAASQNSVADPTSMVGGAPICGRDRQLLRFYSEQCGTHFDTLLSAVDAFFACVREGQPPRVFVAHSKLVILSAHKLVFIGDTLSRQAATPEVAQRALDGSNALCQMLKAVVGATKMAALRYPNTAPLQEMVDRVAVLSHLAQQFQAQLLCMAES</sequence>
<keyword evidence="8" id="KW-1185">Reference proteome</keyword>
<evidence type="ECO:0000256" key="4">
    <source>
        <dbReference type="ARBA" id="ARBA00022889"/>
    </source>
</evidence>
<dbReference type="Pfam" id="PF00018">
    <property type="entry name" value="SH3_1"/>
    <property type="match status" value="1"/>
</dbReference>
<dbReference type="AlphaFoldDB" id="A0A3B3RI30"/>
<evidence type="ECO:0000313" key="7">
    <source>
        <dbReference type="Ensembl" id="ENSPKIP00000018079.1"/>
    </source>
</evidence>
<dbReference type="PROSITE" id="PS50002">
    <property type="entry name" value="SH3"/>
    <property type="match status" value="1"/>
</dbReference>
<dbReference type="GeneTree" id="ENSGT00950000183008"/>
<dbReference type="CDD" id="cd12002">
    <property type="entry name" value="SH3_NEDD9"/>
    <property type="match status" value="1"/>
</dbReference>
<dbReference type="SUPFAM" id="SSF50044">
    <property type="entry name" value="SH3-domain"/>
    <property type="match status" value="1"/>
</dbReference>
<keyword evidence="2 5" id="KW-0728">SH3 domain</keyword>
<dbReference type="PRINTS" id="PR01887">
    <property type="entry name" value="SPECTRNALPHA"/>
</dbReference>
<dbReference type="GO" id="GO:0007155">
    <property type="term" value="P:cell adhesion"/>
    <property type="evidence" value="ECO:0007669"/>
    <property type="project" value="UniProtKB-KW"/>
</dbReference>
<keyword evidence="4" id="KW-0130">Cell adhesion</keyword>
<reference evidence="7" key="2">
    <citation type="submission" date="2025-09" db="UniProtKB">
        <authorList>
            <consortium name="Ensembl"/>
        </authorList>
    </citation>
    <scope>IDENTIFICATION</scope>
</reference>
<dbReference type="SMART" id="SM00326">
    <property type="entry name" value="SH3"/>
    <property type="match status" value="1"/>
</dbReference>
<keyword evidence="3" id="KW-0597">Phosphoprotein</keyword>
<dbReference type="GO" id="GO:0016477">
    <property type="term" value="P:cell migration"/>
    <property type="evidence" value="ECO:0007669"/>
    <property type="project" value="TreeGrafter"/>
</dbReference>
<dbReference type="FunFam" id="2.30.30.40:FF:000009">
    <property type="entry name" value="Breast cancer anti-estrogen resistance 1"/>
    <property type="match status" value="1"/>
</dbReference>
<dbReference type="InterPro" id="IPR021901">
    <property type="entry name" value="CAS_C"/>
</dbReference>
<protein>
    <submittedName>
        <fullName evidence="7">Neural precursor cell expressed, developmentally down-regulated 9</fullName>
    </submittedName>
</protein>
<dbReference type="GO" id="GO:0007169">
    <property type="term" value="P:cell surface receptor protein tyrosine kinase signaling pathway"/>
    <property type="evidence" value="ECO:0007669"/>
    <property type="project" value="TreeGrafter"/>
</dbReference>
<evidence type="ECO:0000259" key="6">
    <source>
        <dbReference type="PROSITE" id="PS50002"/>
    </source>
</evidence>
<name>A0A3B3RI30_9TELE</name>
<dbReference type="Pfam" id="PF12026">
    <property type="entry name" value="CAS_C"/>
    <property type="match status" value="1"/>
</dbReference>
<dbReference type="InterPro" id="IPR036028">
    <property type="entry name" value="SH3-like_dom_sf"/>
</dbReference>
<organism evidence="7 8">
    <name type="scientific">Paramormyrops kingsleyae</name>
    <dbReference type="NCBI Taxonomy" id="1676925"/>
    <lineage>
        <taxon>Eukaryota</taxon>
        <taxon>Metazoa</taxon>
        <taxon>Chordata</taxon>
        <taxon>Craniata</taxon>
        <taxon>Vertebrata</taxon>
        <taxon>Euteleostomi</taxon>
        <taxon>Actinopterygii</taxon>
        <taxon>Neopterygii</taxon>
        <taxon>Teleostei</taxon>
        <taxon>Osteoglossocephala</taxon>
        <taxon>Osteoglossomorpha</taxon>
        <taxon>Osteoglossiformes</taxon>
        <taxon>Mormyridae</taxon>
        <taxon>Paramormyrops</taxon>
    </lineage>
</organism>
<dbReference type="PANTHER" id="PTHR10654">
    <property type="entry name" value="CAS SCAFFOLDING PROTEIN"/>
    <property type="match status" value="1"/>
</dbReference>
<evidence type="ECO:0000256" key="5">
    <source>
        <dbReference type="PROSITE-ProRule" id="PRU00192"/>
    </source>
</evidence>
<dbReference type="Proteomes" id="UP000261540">
    <property type="component" value="Unplaced"/>
</dbReference>
<evidence type="ECO:0000256" key="1">
    <source>
        <dbReference type="ARBA" id="ARBA00007848"/>
    </source>
</evidence>
<dbReference type="GO" id="GO:0005886">
    <property type="term" value="C:plasma membrane"/>
    <property type="evidence" value="ECO:0007669"/>
    <property type="project" value="TreeGrafter"/>
</dbReference>
<dbReference type="PANTHER" id="PTHR10654:SF20">
    <property type="entry name" value="ENHANCER OF FILAMENTATION 1"/>
    <property type="match status" value="1"/>
</dbReference>
<dbReference type="FunFam" id="1.20.120.230:FF:000001">
    <property type="entry name" value="Breast cancer anti-estrogen resistance 1"/>
    <property type="match status" value="1"/>
</dbReference>
<dbReference type="InterPro" id="IPR001452">
    <property type="entry name" value="SH3_domain"/>
</dbReference>